<protein>
    <submittedName>
        <fullName evidence="2">Uncharacterized protein</fullName>
    </submittedName>
</protein>
<dbReference type="SUPFAM" id="SSF48452">
    <property type="entry name" value="TPR-like"/>
    <property type="match status" value="1"/>
</dbReference>
<feature type="compositionally biased region" description="Polar residues" evidence="1">
    <location>
        <begin position="37"/>
        <end position="53"/>
    </location>
</feature>
<reference evidence="2" key="1">
    <citation type="submission" date="2016-06" db="EMBL/GenBank/DDBJ databases">
        <title>Draft Genome sequence of the fungus Inonotus baumii.</title>
        <authorList>
            <person name="Zhu H."/>
            <person name="Lin W."/>
        </authorList>
    </citation>
    <scope>NUCLEOTIDE SEQUENCE</scope>
    <source>
        <strain evidence="2">821</strain>
    </source>
</reference>
<sequence>MHLPLRRNTRRGNSPPKAAPVPPETSGMTGAHEQLPHDSTATALPQQNQQSSPHGLKGLGRSFSKPVRMLKTIASRSSLRNPAHGRRASGVSVHSIGSQQEAVDHAHEHEHEHGHEPDVKEERESMDTDYGKEFARGSGSEDKPVGEEKKSSEGGQQQQQENVKGEHEEAVRQEPVKVQEESQTRVEDEAVNAVDDTQKATPAVEAATAPVATDAKEDVKSVAAIDTQHDSRQLKEATAGASVVPEPEPETPSTSAPADSVVLVPSQNAETISLSSSSTTVDPPTAKDNIKSNGDASGKVVQAKMQQESEVAKSEDADVNPFLVDDPEDPLSDPESQKDAAGTPVVQSATLSKELESTDETAVEQKEPAPPTPPEKPAAATVTTTSTGSTASPKSSSSSEDETPELHAPALTATSLFLPVPQTDPLSALLTKYVPEPHLRPPRDTSGEWQHTDFHTLVMTNNWRALARMARDRIVTANPQDVELILNLWYIRLSSLARLRLFNQTSAECENLFSVLYTIEPPSARAYILRSVLPFELEVLRARCAYWAGDHLGYLDDVSALLHRCRVRARQAGMPMAGELGRDERAMWMERGGRMALIVASQLVEMKDYTAATTLLEPLSLTGSSPPSPALRSAIARIYLQGGNLAAAQTHFDAVDADPEAEASLKMMNAVISAAALGDWVRAAESARSLLEADAEREGEASDVVAANNYAVALLGQGRIKEGIQILEATLQASPSATTTTEPYLFNLSTMYELRAGLTARRKRDLLIEVAKWSGDGLRTACLKLNA</sequence>
<dbReference type="Gene3D" id="1.25.40.10">
    <property type="entry name" value="Tetratricopeptide repeat domain"/>
    <property type="match status" value="1"/>
</dbReference>
<comment type="caution">
    <text evidence="2">The sequence shown here is derived from an EMBL/GenBank/DDBJ whole genome shotgun (WGS) entry which is preliminary data.</text>
</comment>
<dbReference type="PANTHER" id="PTHR21581">
    <property type="entry name" value="D-ALANYL-D-ALANINE CARBOXYPEPTIDASE"/>
    <property type="match status" value="1"/>
</dbReference>
<feature type="compositionally biased region" description="Low complexity" evidence="1">
    <location>
        <begin position="377"/>
        <end position="398"/>
    </location>
</feature>
<dbReference type="AlphaFoldDB" id="A0A9Q5HUW3"/>
<feature type="compositionally biased region" description="Low complexity" evidence="1">
    <location>
        <begin position="241"/>
        <end position="258"/>
    </location>
</feature>
<dbReference type="EMBL" id="LNZH02000202">
    <property type="protein sequence ID" value="OCB86453.1"/>
    <property type="molecule type" value="Genomic_DNA"/>
</dbReference>
<feature type="compositionally biased region" description="Polar residues" evidence="1">
    <location>
        <begin position="265"/>
        <end position="282"/>
    </location>
</feature>
<feature type="compositionally biased region" description="Basic and acidic residues" evidence="1">
    <location>
        <begin position="163"/>
        <end position="188"/>
    </location>
</feature>
<keyword evidence="3" id="KW-1185">Reference proteome</keyword>
<evidence type="ECO:0000256" key="1">
    <source>
        <dbReference type="SAM" id="MobiDB-lite"/>
    </source>
</evidence>
<dbReference type="GO" id="GO:0030008">
    <property type="term" value="C:TRAPP complex"/>
    <property type="evidence" value="ECO:0007669"/>
    <property type="project" value="TreeGrafter"/>
</dbReference>
<evidence type="ECO:0000313" key="3">
    <source>
        <dbReference type="Proteomes" id="UP000757232"/>
    </source>
</evidence>
<dbReference type="OrthoDB" id="428342at2759"/>
<accession>A0A9Q5HUW3</accession>
<feature type="compositionally biased region" description="Basic and acidic residues" evidence="1">
    <location>
        <begin position="102"/>
        <end position="152"/>
    </location>
</feature>
<organism evidence="2 3">
    <name type="scientific">Sanghuangporus baumii</name>
    <name type="common">Phellinus baumii</name>
    <dbReference type="NCBI Taxonomy" id="108892"/>
    <lineage>
        <taxon>Eukaryota</taxon>
        <taxon>Fungi</taxon>
        <taxon>Dikarya</taxon>
        <taxon>Basidiomycota</taxon>
        <taxon>Agaricomycotina</taxon>
        <taxon>Agaricomycetes</taxon>
        <taxon>Hymenochaetales</taxon>
        <taxon>Hymenochaetaceae</taxon>
        <taxon>Sanghuangporus</taxon>
    </lineage>
</organism>
<gene>
    <name evidence="2" type="ORF">A7U60_g6575</name>
</gene>
<name>A0A9Q5HUW3_SANBA</name>
<evidence type="ECO:0000313" key="2">
    <source>
        <dbReference type="EMBL" id="OCB86453.1"/>
    </source>
</evidence>
<proteinExistence type="predicted"/>
<feature type="compositionally biased region" description="Basic residues" evidence="1">
    <location>
        <begin position="1"/>
        <end position="10"/>
    </location>
</feature>
<dbReference type="PANTHER" id="PTHR21581:SF6">
    <property type="entry name" value="TRAFFICKING PROTEIN PARTICLE COMPLEX SUBUNIT 12"/>
    <property type="match status" value="1"/>
</dbReference>
<feature type="compositionally biased region" description="Low complexity" evidence="1">
    <location>
        <begin position="199"/>
        <end position="213"/>
    </location>
</feature>
<dbReference type="GO" id="GO:0005794">
    <property type="term" value="C:Golgi apparatus"/>
    <property type="evidence" value="ECO:0007669"/>
    <property type="project" value="TreeGrafter"/>
</dbReference>
<feature type="compositionally biased region" description="Low complexity" evidence="1">
    <location>
        <begin position="153"/>
        <end position="162"/>
    </location>
</feature>
<dbReference type="InterPro" id="IPR011990">
    <property type="entry name" value="TPR-like_helical_dom_sf"/>
</dbReference>
<feature type="region of interest" description="Disordered" evidence="1">
    <location>
        <begin position="1"/>
        <end position="406"/>
    </location>
</feature>
<dbReference type="Proteomes" id="UP000757232">
    <property type="component" value="Unassembled WGS sequence"/>
</dbReference>